<keyword evidence="4" id="KW-0732">Signal</keyword>
<evidence type="ECO:0000256" key="3">
    <source>
        <dbReference type="ARBA" id="ARBA00023284"/>
    </source>
</evidence>
<dbReference type="CDD" id="cd02966">
    <property type="entry name" value="TlpA_like_family"/>
    <property type="match status" value="1"/>
</dbReference>
<comment type="caution">
    <text evidence="6">The sequence shown here is derived from an EMBL/GenBank/DDBJ whole genome shotgun (WGS) entry which is preliminary data.</text>
</comment>
<evidence type="ECO:0000256" key="4">
    <source>
        <dbReference type="SAM" id="SignalP"/>
    </source>
</evidence>
<feature type="signal peptide" evidence="4">
    <location>
        <begin position="1"/>
        <end position="17"/>
    </location>
</feature>
<gene>
    <name evidence="6" type="ORF">GCM10009107_50360</name>
</gene>
<dbReference type="RefSeq" id="WP_141290186.1">
    <property type="nucleotide sequence ID" value="NZ_JAJNKD010000003.1"/>
</dbReference>
<dbReference type="Pfam" id="PF08534">
    <property type="entry name" value="Redoxin"/>
    <property type="match status" value="1"/>
</dbReference>
<evidence type="ECO:0000259" key="5">
    <source>
        <dbReference type="PROSITE" id="PS51352"/>
    </source>
</evidence>
<organism evidence="6 7">
    <name type="scientific">Ideonella azotifigens</name>
    <dbReference type="NCBI Taxonomy" id="513160"/>
    <lineage>
        <taxon>Bacteria</taxon>
        <taxon>Pseudomonadati</taxon>
        <taxon>Pseudomonadota</taxon>
        <taxon>Betaproteobacteria</taxon>
        <taxon>Burkholderiales</taxon>
        <taxon>Sphaerotilaceae</taxon>
        <taxon>Ideonella</taxon>
    </lineage>
</organism>
<evidence type="ECO:0000256" key="1">
    <source>
        <dbReference type="ARBA" id="ARBA00004196"/>
    </source>
</evidence>
<dbReference type="InterPro" id="IPR013766">
    <property type="entry name" value="Thioredoxin_domain"/>
</dbReference>
<proteinExistence type="predicted"/>
<feature type="chain" id="PRO_5046263966" evidence="4">
    <location>
        <begin position="18"/>
        <end position="172"/>
    </location>
</feature>
<sequence>MKNNLWAARLLASVALAACAAAASPAAAVAPGQFAPEISATAAGGQPLRLGSFQGQVVLLDFWASWCGPCKKSFPWMNEMQAKYGPAGLRIVAINLDERREDAEHFLAQVPAKFTIGFDTQGKTPGLFGVKGMPSSVLIGANGFIDSVHAGFRDEDAAVLEQRIARALEARR</sequence>
<keyword evidence="3" id="KW-0676">Redox-active center</keyword>
<evidence type="ECO:0000313" key="7">
    <source>
        <dbReference type="Proteomes" id="UP001500279"/>
    </source>
</evidence>
<dbReference type="Gene3D" id="3.40.30.10">
    <property type="entry name" value="Glutaredoxin"/>
    <property type="match status" value="1"/>
</dbReference>
<keyword evidence="7" id="KW-1185">Reference proteome</keyword>
<reference evidence="7" key="1">
    <citation type="journal article" date="2019" name="Int. J. Syst. Evol. Microbiol.">
        <title>The Global Catalogue of Microorganisms (GCM) 10K type strain sequencing project: providing services to taxonomists for standard genome sequencing and annotation.</title>
        <authorList>
            <consortium name="The Broad Institute Genomics Platform"/>
            <consortium name="The Broad Institute Genome Sequencing Center for Infectious Disease"/>
            <person name="Wu L."/>
            <person name="Ma J."/>
        </authorList>
    </citation>
    <scope>NUCLEOTIDE SEQUENCE [LARGE SCALE GENOMIC DNA]</scope>
    <source>
        <strain evidence="7">JCM 15503</strain>
    </source>
</reference>
<keyword evidence="2" id="KW-0201">Cytochrome c-type biogenesis</keyword>
<dbReference type="InterPro" id="IPR017937">
    <property type="entry name" value="Thioredoxin_CS"/>
</dbReference>
<accession>A0ABP3VSF8</accession>
<dbReference type="PROSITE" id="PS51352">
    <property type="entry name" value="THIOREDOXIN_2"/>
    <property type="match status" value="1"/>
</dbReference>
<dbReference type="PANTHER" id="PTHR42852:SF18">
    <property type="entry name" value="CHROMOSOME UNDETERMINED SCAFFOLD_47, WHOLE GENOME SHOTGUN SEQUENCE"/>
    <property type="match status" value="1"/>
</dbReference>
<dbReference type="EMBL" id="BAAAEW010000042">
    <property type="protein sequence ID" value="GAA0764370.1"/>
    <property type="molecule type" value="Genomic_DNA"/>
</dbReference>
<evidence type="ECO:0000313" key="6">
    <source>
        <dbReference type="EMBL" id="GAA0764370.1"/>
    </source>
</evidence>
<protein>
    <submittedName>
        <fullName evidence="6">TlpA disulfide reductase family protein</fullName>
    </submittedName>
</protein>
<dbReference type="InterPro" id="IPR050553">
    <property type="entry name" value="Thioredoxin_ResA/DsbE_sf"/>
</dbReference>
<evidence type="ECO:0000256" key="2">
    <source>
        <dbReference type="ARBA" id="ARBA00022748"/>
    </source>
</evidence>
<dbReference type="PANTHER" id="PTHR42852">
    <property type="entry name" value="THIOL:DISULFIDE INTERCHANGE PROTEIN DSBE"/>
    <property type="match status" value="1"/>
</dbReference>
<dbReference type="Proteomes" id="UP001500279">
    <property type="component" value="Unassembled WGS sequence"/>
</dbReference>
<feature type="domain" description="Thioredoxin" evidence="5">
    <location>
        <begin position="29"/>
        <end position="169"/>
    </location>
</feature>
<dbReference type="InterPro" id="IPR036249">
    <property type="entry name" value="Thioredoxin-like_sf"/>
</dbReference>
<comment type="subcellular location">
    <subcellularLocation>
        <location evidence="1">Cell envelope</location>
    </subcellularLocation>
</comment>
<name>A0ABP3VSF8_9BURK</name>
<dbReference type="PROSITE" id="PS00194">
    <property type="entry name" value="THIOREDOXIN_1"/>
    <property type="match status" value="1"/>
</dbReference>
<dbReference type="InterPro" id="IPR013740">
    <property type="entry name" value="Redoxin"/>
</dbReference>
<dbReference type="SUPFAM" id="SSF52833">
    <property type="entry name" value="Thioredoxin-like"/>
    <property type="match status" value="1"/>
</dbReference>